<feature type="compositionally biased region" description="Low complexity" evidence="1">
    <location>
        <begin position="42"/>
        <end position="58"/>
    </location>
</feature>
<dbReference type="InterPro" id="IPR050491">
    <property type="entry name" value="AmpC-like"/>
</dbReference>
<feature type="region of interest" description="Disordered" evidence="1">
    <location>
        <begin position="42"/>
        <end position="67"/>
    </location>
</feature>
<dbReference type="Proteomes" id="UP001422759">
    <property type="component" value="Unassembled WGS sequence"/>
</dbReference>
<keyword evidence="4" id="KW-0378">Hydrolase</keyword>
<accession>A0ABN2ZZD5</accession>
<dbReference type="EMBL" id="BAAANT010000029">
    <property type="protein sequence ID" value="GAA2150740.1"/>
    <property type="molecule type" value="Genomic_DNA"/>
</dbReference>
<feature type="signal peptide" evidence="2">
    <location>
        <begin position="1"/>
        <end position="31"/>
    </location>
</feature>
<evidence type="ECO:0000259" key="3">
    <source>
        <dbReference type="Pfam" id="PF00144"/>
    </source>
</evidence>
<dbReference type="SUPFAM" id="SSF56601">
    <property type="entry name" value="beta-lactamase/transpeptidase-like"/>
    <property type="match status" value="1"/>
</dbReference>
<dbReference type="PANTHER" id="PTHR46825:SF7">
    <property type="entry name" value="D-ALANYL-D-ALANINE CARBOXYPEPTIDASE"/>
    <property type="match status" value="1"/>
</dbReference>
<organism evidence="4 5">
    <name type="scientific">Kitasatospora kazusensis</name>
    <dbReference type="NCBI Taxonomy" id="407974"/>
    <lineage>
        <taxon>Bacteria</taxon>
        <taxon>Bacillati</taxon>
        <taxon>Actinomycetota</taxon>
        <taxon>Actinomycetes</taxon>
        <taxon>Kitasatosporales</taxon>
        <taxon>Streptomycetaceae</taxon>
        <taxon>Kitasatospora</taxon>
    </lineage>
</organism>
<reference evidence="4 5" key="1">
    <citation type="journal article" date="2019" name="Int. J. Syst. Evol. Microbiol.">
        <title>The Global Catalogue of Microorganisms (GCM) 10K type strain sequencing project: providing services to taxonomists for standard genome sequencing and annotation.</title>
        <authorList>
            <consortium name="The Broad Institute Genomics Platform"/>
            <consortium name="The Broad Institute Genome Sequencing Center for Infectious Disease"/>
            <person name="Wu L."/>
            <person name="Ma J."/>
        </authorList>
    </citation>
    <scope>NUCLEOTIDE SEQUENCE [LARGE SCALE GENOMIC DNA]</scope>
    <source>
        <strain evidence="4 5">JCM 14560</strain>
    </source>
</reference>
<dbReference type="Gene3D" id="3.40.710.10">
    <property type="entry name" value="DD-peptidase/beta-lactamase superfamily"/>
    <property type="match status" value="1"/>
</dbReference>
<keyword evidence="2" id="KW-0732">Signal</keyword>
<gene>
    <name evidence="4" type="ORF">GCM10009760_45400</name>
</gene>
<dbReference type="GO" id="GO:0016787">
    <property type="term" value="F:hydrolase activity"/>
    <property type="evidence" value="ECO:0007669"/>
    <property type="project" value="UniProtKB-KW"/>
</dbReference>
<dbReference type="Pfam" id="PF00144">
    <property type="entry name" value="Beta-lactamase"/>
    <property type="match status" value="1"/>
</dbReference>
<dbReference type="InterPro" id="IPR012338">
    <property type="entry name" value="Beta-lactam/transpept-like"/>
</dbReference>
<dbReference type="PANTHER" id="PTHR46825">
    <property type="entry name" value="D-ALANYL-D-ALANINE-CARBOXYPEPTIDASE/ENDOPEPTIDASE AMPH"/>
    <property type="match status" value="1"/>
</dbReference>
<comment type="caution">
    <text evidence="4">The sequence shown here is derived from an EMBL/GenBank/DDBJ whole genome shotgun (WGS) entry which is preliminary data.</text>
</comment>
<name>A0ABN2ZZD5_9ACTN</name>
<keyword evidence="5" id="KW-1185">Reference proteome</keyword>
<protein>
    <submittedName>
        <fullName evidence="4">Serine hydrolase domain-containing protein</fullName>
    </submittedName>
</protein>
<evidence type="ECO:0000256" key="2">
    <source>
        <dbReference type="SAM" id="SignalP"/>
    </source>
</evidence>
<proteinExistence type="predicted"/>
<sequence>MRRAPARRLATALLALSTLAPLALTAPAAQAAPGARTARAALPRAAAADPSADLSADDCPPQGLDPATVSRLDEAIERTLRETGVPGVTVGLWLPGRGSYVRSSGVADTATGAPMRPDFNQRIGSETKMFTATAVLELVDDGLVGLDDPISTYLDGVPDGEHITVRQLAEMRSGLYSYSFDPGFQQALFTDPNRPFTPQELLAYAFRHDNVFAPGTQFQYSNTNYILLGLLVEKLGGMPLAEFIHRRVTEPAHLHHTLFPQGAEFPEPHAHGYTNQTLTGAVADTTDWNPSWAWAAGAMISDLHDLHHWAKVAATGTLLSPATQAQREKFVPVPGFDDAGYGLGLFRTHGWVGHNGSLPGYETVTMYLPEEKATMVVMLNTDILHDGSEPSTLFAKAVTSVVTPDHVYDLPAEG</sequence>
<evidence type="ECO:0000313" key="4">
    <source>
        <dbReference type="EMBL" id="GAA2150740.1"/>
    </source>
</evidence>
<feature type="domain" description="Beta-lactamase-related" evidence="3">
    <location>
        <begin position="73"/>
        <end position="383"/>
    </location>
</feature>
<dbReference type="RefSeq" id="WP_344467755.1">
    <property type="nucleotide sequence ID" value="NZ_BAAANT010000029.1"/>
</dbReference>
<evidence type="ECO:0000256" key="1">
    <source>
        <dbReference type="SAM" id="MobiDB-lite"/>
    </source>
</evidence>
<evidence type="ECO:0000313" key="5">
    <source>
        <dbReference type="Proteomes" id="UP001422759"/>
    </source>
</evidence>
<feature type="chain" id="PRO_5047395194" evidence="2">
    <location>
        <begin position="32"/>
        <end position="414"/>
    </location>
</feature>
<dbReference type="InterPro" id="IPR001466">
    <property type="entry name" value="Beta-lactam-related"/>
</dbReference>